<keyword evidence="2 5" id="KW-0812">Transmembrane</keyword>
<comment type="subcellular location">
    <subcellularLocation>
        <location evidence="1">Cell membrane</location>
        <topology evidence="1">Multi-pass membrane protein</topology>
    </subcellularLocation>
</comment>
<comment type="caution">
    <text evidence="7">The sequence shown here is derived from an EMBL/GenBank/DDBJ whole genome shotgun (WGS) entry which is preliminary data.</text>
</comment>
<evidence type="ECO:0000256" key="1">
    <source>
        <dbReference type="ARBA" id="ARBA00004651"/>
    </source>
</evidence>
<dbReference type="InterPro" id="IPR011701">
    <property type="entry name" value="MFS"/>
</dbReference>
<feature type="transmembrane region" description="Helical" evidence="5">
    <location>
        <begin position="148"/>
        <end position="172"/>
    </location>
</feature>
<evidence type="ECO:0000259" key="6">
    <source>
        <dbReference type="PROSITE" id="PS50850"/>
    </source>
</evidence>
<feature type="transmembrane region" description="Helical" evidence="5">
    <location>
        <begin position="269"/>
        <end position="288"/>
    </location>
</feature>
<reference evidence="7 8" key="1">
    <citation type="submission" date="2020-07" db="EMBL/GenBank/DDBJ databases">
        <title>Sequencing the genomes of 1000 actinobacteria strains.</title>
        <authorList>
            <person name="Klenk H.-P."/>
        </authorList>
    </citation>
    <scope>NUCLEOTIDE SEQUENCE [LARGE SCALE GENOMIC DNA]</scope>
    <source>
        <strain evidence="7 8">DSM 22083</strain>
    </source>
</reference>
<keyword evidence="8" id="KW-1185">Reference proteome</keyword>
<dbReference type="GO" id="GO:0022857">
    <property type="term" value="F:transmembrane transporter activity"/>
    <property type="evidence" value="ECO:0007669"/>
    <property type="project" value="InterPro"/>
</dbReference>
<dbReference type="PANTHER" id="PTHR23542:SF1">
    <property type="entry name" value="MAJOR FACILITATOR SUPERFAMILY (MFS) PROFILE DOMAIN-CONTAINING PROTEIN"/>
    <property type="match status" value="1"/>
</dbReference>
<evidence type="ECO:0000256" key="2">
    <source>
        <dbReference type="ARBA" id="ARBA00022692"/>
    </source>
</evidence>
<dbReference type="InterPro" id="IPR036259">
    <property type="entry name" value="MFS_trans_sf"/>
</dbReference>
<accession>A0A7Y9I7H7</accession>
<dbReference type="Gene3D" id="1.20.1250.20">
    <property type="entry name" value="MFS general substrate transporter like domains"/>
    <property type="match status" value="1"/>
</dbReference>
<evidence type="ECO:0000313" key="7">
    <source>
        <dbReference type="EMBL" id="NYE71500.1"/>
    </source>
</evidence>
<sequence length="431" mass="43976">MSADLGSGLRAYLKLLRYRPAAAPFLAATIARLPISMAPLGILLLVQSERDAYSLAGFVTGAFAIGSAVGTPLWGRAMDRFGQVRVILPTSVVSASLTALLALATIGGLPIPVLIAISLGAGLSFSPVTPAMRAAWRTVFPDPKSRRVAFALDATSIELIFVGGPLLLSALLALTVPVVPLLVTAGCMAVGGIAYCRTDAARRSRPATPQPGDLVGPGPADVRTHRSALTVPGVAAVLIVMLMLSVGFGQLDTSMAGVAGELLGGTEKVGILFAAIAGGSAVGGLAFGARTWGFDERRGVAVCLGLFALFLVAIALLIALAGAPLGALLPLLFCTGLTIAPMLIMQQALLDHLTPAYRLNEAQSLLSATNMVGAAAGTALAGIMIDFRGVASSFACAAVAAGLASVIAVVNQRRWRAAEIAASRRHADVAR</sequence>
<feature type="transmembrane region" description="Helical" evidence="5">
    <location>
        <begin position="391"/>
        <end position="410"/>
    </location>
</feature>
<keyword evidence="3 5" id="KW-1133">Transmembrane helix</keyword>
<dbReference type="Pfam" id="PF07690">
    <property type="entry name" value="MFS_1"/>
    <property type="match status" value="1"/>
</dbReference>
<evidence type="ECO:0000256" key="3">
    <source>
        <dbReference type="ARBA" id="ARBA00022989"/>
    </source>
</evidence>
<dbReference type="RefSeq" id="WP_179751682.1">
    <property type="nucleotide sequence ID" value="NZ_JACCBU010000001.1"/>
</dbReference>
<organism evidence="7 8">
    <name type="scientific">Microlunatus parietis</name>
    <dbReference type="NCBI Taxonomy" id="682979"/>
    <lineage>
        <taxon>Bacteria</taxon>
        <taxon>Bacillati</taxon>
        <taxon>Actinomycetota</taxon>
        <taxon>Actinomycetes</taxon>
        <taxon>Propionibacteriales</taxon>
        <taxon>Propionibacteriaceae</taxon>
        <taxon>Microlunatus</taxon>
    </lineage>
</organism>
<feature type="transmembrane region" description="Helical" evidence="5">
    <location>
        <begin position="21"/>
        <end position="46"/>
    </location>
</feature>
<evidence type="ECO:0000256" key="4">
    <source>
        <dbReference type="ARBA" id="ARBA00023136"/>
    </source>
</evidence>
<dbReference type="EMBL" id="JACCBU010000001">
    <property type="protein sequence ID" value="NYE71500.1"/>
    <property type="molecule type" value="Genomic_DNA"/>
</dbReference>
<evidence type="ECO:0000313" key="8">
    <source>
        <dbReference type="Proteomes" id="UP000569914"/>
    </source>
</evidence>
<dbReference type="SUPFAM" id="SSF103473">
    <property type="entry name" value="MFS general substrate transporter"/>
    <property type="match status" value="1"/>
</dbReference>
<dbReference type="PANTHER" id="PTHR23542">
    <property type="match status" value="1"/>
</dbReference>
<feature type="transmembrane region" description="Helical" evidence="5">
    <location>
        <begin position="178"/>
        <end position="196"/>
    </location>
</feature>
<dbReference type="Proteomes" id="UP000569914">
    <property type="component" value="Unassembled WGS sequence"/>
</dbReference>
<dbReference type="PROSITE" id="PS50850">
    <property type="entry name" value="MFS"/>
    <property type="match status" value="1"/>
</dbReference>
<keyword evidence="4 5" id="KW-0472">Membrane</keyword>
<dbReference type="AlphaFoldDB" id="A0A7Y9I7H7"/>
<feature type="transmembrane region" description="Helical" evidence="5">
    <location>
        <begin position="229"/>
        <end position="249"/>
    </location>
</feature>
<evidence type="ECO:0000256" key="5">
    <source>
        <dbReference type="SAM" id="Phobius"/>
    </source>
</evidence>
<feature type="domain" description="Major facilitator superfamily (MFS) profile" evidence="6">
    <location>
        <begin position="233"/>
        <end position="431"/>
    </location>
</feature>
<feature type="transmembrane region" description="Helical" evidence="5">
    <location>
        <begin position="113"/>
        <end position="136"/>
    </location>
</feature>
<proteinExistence type="predicted"/>
<feature type="transmembrane region" description="Helical" evidence="5">
    <location>
        <begin position="300"/>
        <end position="321"/>
    </location>
</feature>
<feature type="transmembrane region" description="Helical" evidence="5">
    <location>
        <begin position="365"/>
        <end position="385"/>
    </location>
</feature>
<gene>
    <name evidence="7" type="ORF">BKA15_002829</name>
</gene>
<feature type="transmembrane region" description="Helical" evidence="5">
    <location>
        <begin position="327"/>
        <end position="344"/>
    </location>
</feature>
<feature type="transmembrane region" description="Helical" evidence="5">
    <location>
        <begin position="52"/>
        <end position="74"/>
    </location>
</feature>
<feature type="transmembrane region" description="Helical" evidence="5">
    <location>
        <begin position="86"/>
        <end position="107"/>
    </location>
</feature>
<name>A0A7Y9I7H7_9ACTN</name>
<protein>
    <submittedName>
        <fullName evidence="7">MFS family permease</fullName>
    </submittedName>
</protein>
<dbReference type="GO" id="GO:0005886">
    <property type="term" value="C:plasma membrane"/>
    <property type="evidence" value="ECO:0007669"/>
    <property type="project" value="UniProtKB-SubCell"/>
</dbReference>
<dbReference type="InterPro" id="IPR020846">
    <property type="entry name" value="MFS_dom"/>
</dbReference>